<evidence type="ECO:0000313" key="4">
    <source>
        <dbReference type="Proteomes" id="UP000570514"/>
    </source>
</evidence>
<dbReference type="Pfam" id="PF03795">
    <property type="entry name" value="YCII"/>
    <property type="match status" value="1"/>
</dbReference>
<dbReference type="InterPro" id="IPR051807">
    <property type="entry name" value="Sec-metab_biosynth-assoc"/>
</dbReference>
<dbReference type="Gene3D" id="3.30.70.1060">
    <property type="entry name" value="Dimeric alpha+beta barrel"/>
    <property type="match status" value="1"/>
</dbReference>
<keyword evidence="4" id="KW-1185">Reference proteome</keyword>
<evidence type="ECO:0000313" key="3">
    <source>
        <dbReference type="EMBL" id="NIK88618.1"/>
    </source>
</evidence>
<comment type="caution">
    <text evidence="3">The sequence shown here is derived from an EMBL/GenBank/DDBJ whole genome shotgun (WGS) entry which is preliminary data.</text>
</comment>
<dbReference type="PANTHER" id="PTHR33606">
    <property type="entry name" value="PROTEIN YCII"/>
    <property type="match status" value="1"/>
</dbReference>
<reference evidence="3 4" key="1">
    <citation type="submission" date="2020-03" db="EMBL/GenBank/DDBJ databases">
        <title>Genomic Encyclopedia of Type Strains, Phase IV (KMG-IV): sequencing the most valuable type-strain genomes for metagenomic binning, comparative biology and taxonomic classification.</title>
        <authorList>
            <person name="Goeker M."/>
        </authorList>
    </citation>
    <scope>NUCLEOTIDE SEQUENCE [LARGE SCALE GENOMIC DNA]</scope>
    <source>
        <strain evidence="3 4">DSM 19867</strain>
    </source>
</reference>
<gene>
    <name evidence="3" type="ORF">FHS83_001936</name>
</gene>
<dbReference type="PANTHER" id="PTHR33606:SF3">
    <property type="entry name" value="PROTEIN YCII"/>
    <property type="match status" value="1"/>
</dbReference>
<dbReference type="RefSeq" id="WP_167082777.1">
    <property type="nucleotide sequence ID" value="NZ_BAAADC010000001.1"/>
</dbReference>
<organism evidence="3 4">
    <name type="scientific">Rhizomicrobium palustre</name>
    <dbReference type="NCBI Taxonomy" id="189966"/>
    <lineage>
        <taxon>Bacteria</taxon>
        <taxon>Pseudomonadati</taxon>
        <taxon>Pseudomonadota</taxon>
        <taxon>Alphaproteobacteria</taxon>
        <taxon>Micropepsales</taxon>
        <taxon>Micropepsaceae</taxon>
        <taxon>Rhizomicrobium</taxon>
    </lineage>
</organism>
<proteinExistence type="inferred from homology"/>
<accession>A0A846MYC3</accession>
<dbReference type="InterPro" id="IPR011008">
    <property type="entry name" value="Dimeric_a/b-barrel"/>
</dbReference>
<dbReference type="Proteomes" id="UP000570514">
    <property type="component" value="Unassembled WGS sequence"/>
</dbReference>
<evidence type="ECO:0000259" key="2">
    <source>
        <dbReference type="Pfam" id="PF03795"/>
    </source>
</evidence>
<evidence type="ECO:0000256" key="1">
    <source>
        <dbReference type="ARBA" id="ARBA00007689"/>
    </source>
</evidence>
<comment type="similarity">
    <text evidence="1">Belongs to the YciI family.</text>
</comment>
<dbReference type="InterPro" id="IPR005545">
    <property type="entry name" value="YCII"/>
</dbReference>
<dbReference type="SUPFAM" id="SSF54909">
    <property type="entry name" value="Dimeric alpha+beta barrel"/>
    <property type="match status" value="1"/>
</dbReference>
<name>A0A846MYC3_9PROT</name>
<dbReference type="AlphaFoldDB" id="A0A846MYC3"/>
<sequence>MALFMFIAFDKKLGGAEVRAATRPKHVEYTKSNGKVKFGGPFTGPDDSMIGSFSIIEAADYEEAAAYVKNDPYNQAGLFERQELHPWKLTINTFETV</sequence>
<feature type="domain" description="YCII-related" evidence="2">
    <location>
        <begin position="4"/>
        <end position="88"/>
    </location>
</feature>
<dbReference type="EMBL" id="JAASRM010000001">
    <property type="protein sequence ID" value="NIK88618.1"/>
    <property type="molecule type" value="Genomic_DNA"/>
</dbReference>
<protein>
    <recommendedName>
        <fullName evidence="2">YCII-related domain-containing protein</fullName>
    </recommendedName>
</protein>